<dbReference type="InterPro" id="IPR032397">
    <property type="entry name" value="RHD_dimer"/>
</dbReference>
<dbReference type="InterPro" id="IPR037059">
    <property type="entry name" value="RHD_DNA_bind_dom_sf"/>
</dbReference>
<feature type="compositionally biased region" description="Gly residues" evidence="1">
    <location>
        <begin position="481"/>
        <end position="497"/>
    </location>
</feature>
<dbReference type="Pfam" id="PF00554">
    <property type="entry name" value="RHD_DNA_bind"/>
    <property type="match status" value="1"/>
</dbReference>
<dbReference type="Gene3D" id="2.60.40.340">
    <property type="entry name" value="Rel homology domain (RHD), DNA-binding domain"/>
    <property type="match status" value="1"/>
</dbReference>
<sequence length="506" mass="55581">MRLHTRLPKAEVIERHMAAEPSYLSLDQARLPAPQPQQQPHVVILEQPASRALRFRYQCEGRYPGTLVGVSSTTENKTYPTIKVMNVQKPAVVVVSCVTKDQPYRVHPHNLVGKEGCKNGICTQHLKADMTCTFTSLGIQCVKRRDVEQNLLQRESIRVDPFRNGFAHKDQAASIDLNAVRLCFQVFLEGSQPGKFTVPLHPVVSDIIYDRKAMSDLTITKLSHTCAPMSGGLEMILLCDKVAKDDIEVWFEEEREGQTVWKERAEILPNGVHKQVAICFRTPRYRDPVMADVPVDVHLLLRRPSDGALSEPRAFTLHPNERDPEAIERKKRKIGEGYFDRYFQESVLLGACAGRSPVPEAIATATAMQQQHHHHQMVQQVGAAAMAQLTPVNPHYRGDVAAGAVAPPAFEPEVVETAEKLDSLDLGIDPNDIALTSGDLNMNLSDLASAPNLSLVNLSASLFDSGNNIGSESNLMEDGRGGGGLLNDLGGGNGVGGTRVFKTEPS</sequence>
<keyword evidence="4" id="KW-1185">Reference proteome</keyword>
<name>A0AAQ4DK45_AMBAM</name>
<accession>A0AAQ4DK45</accession>
<dbReference type="SMART" id="SM00429">
    <property type="entry name" value="IPT"/>
    <property type="match status" value="1"/>
</dbReference>
<dbReference type="GO" id="GO:0045087">
    <property type="term" value="P:innate immune response"/>
    <property type="evidence" value="ECO:0007669"/>
    <property type="project" value="TreeGrafter"/>
</dbReference>
<dbReference type="PANTHER" id="PTHR24169:SF25">
    <property type="entry name" value="DORSAL-RELATED IMMUNITY FACTOR DIF-RELATED"/>
    <property type="match status" value="1"/>
</dbReference>
<dbReference type="SUPFAM" id="SSF81296">
    <property type="entry name" value="E set domains"/>
    <property type="match status" value="1"/>
</dbReference>
<dbReference type="GO" id="GO:0033554">
    <property type="term" value="P:cellular response to stress"/>
    <property type="evidence" value="ECO:0007669"/>
    <property type="project" value="TreeGrafter"/>
</dbReference>
<dbReference type="GO" id="GO:0008063">
    <property type="term" value="P:Toll signaling pathway"/>
    <property type="evidence" value="ECO:0007669"/>
    <property type="project" value="UniProtKB-ARBA"/>
</dbReference>
<feature type="region of interest" description="Disordered" evidence="1">
    <location>
        <begin position="480"/>
        <end position="506"/>
    </location>
</feature>
<dbReference type="Pfam" id="PF16179">
    <property type="entry name" value="RHD_dimer"/>
    <property type="match status" value="1"/>
</dbReference>
<dbReference type="GO" id="GO:0045944">
    <property type="term" value="P:positive regulation of transcription by RNA polymerase II"/>
    <property type="evidence" value="ECO:0007669"/>
    <property type="project" value="TreeGrafter"/>
</dbReference>
<gene>
    <name evidence="3" type="ORF">V5799_034557</name>
</gene>
<dbReference type="PANTHER" id="PTHR24169">
    <property type="entry name" value="NUCLEAR FACTOR NF-KAPPA-B PROTEIN"/>
    <property type="match status" value="1"/>
</dbReference>
<protein>
    <recommendedName>
        <fullName evidence="2">RHD domain-containing protein</fullName>
    </recommendedName>
</protein>
<dbReference type="Gene3D" id="2.60.40.10">
    <property type="entry name" value="Immunoglobulins"/>
    <property type="match status" value="1"/>
</dbReference>
<dbReference type="InterPro" id="IPR030492">
    <property type="entry name" value="RHD_CS"/>
</dbReference>
<dbReference type="GO" id="GO:0038061">
    <property type="term" value="P:non-canonical NF-kappaB signal transduction"/>
    <property type="evidence" value="ECO:0007669"/>
    <property type="project" value="TreeGrafter"/>
</dbReference>
<dbReference type="PROSITE" id="PS50254">
    <property type="entry name" value="REL_2"/>
    <property type="match status" value="1"/>
</dbReference>
<dbReference type="SUPFAM" id="SSF49417">
    <property type="entry name" value="p53-like transcription factors"/>
    <property type="match status" value="1"/>
</dbReference>
<dbReference type="AlphaFoldDB" id="A0AAQ4DK45"/>
<dbReference type="PRINTS" id="PR00057">
    <property type="entry name" value="NFKBTNSCPFCT"/>
</dbReference>
<dbReference type="EMBL" id="JARKHS020029738">
    <property type="protein sequence ID" value="KAK8762835.1"/>
    <property type="molecule type" value="Genomic_DNA"/>
</dbReference>
<dbReference type="InterPro" id="IPR014756">
    <property type="entry name" value="Ig_E-set"/>
</dbReference>
<evidence type="ECO:0000313" key="3">
    <source>
        <dbReference type="EMBL" id="KAK8762835.1"/>
    </source>
</evidence>
<dbReference type="InterPro" id="IPR011539">
    <property type="entry name" value="RHD_DNA_bind_dom"/>
</dbReference>
<proteinExistence type="predicted"/>
<dbReference type="FunFam" id="2.60.40.10:FF:000046">
    <property type="entry name" value="Nuclear factor NF-kappa-B p105 subunit"/>
    <property type="match status" value="1"/>
</dbReference>
<dbReference type="GO" id="GO:0005737">
    <property type="term" value="C:cytoplasm"/>
    <property type="evidence" value="ECO:0007669"/>
    <property type="project" value="InterPro"/>
</dbReference>
<feature type="domain" description="RHD" evidence="2">
    <location>
        <begin position="37"/>
        <end position="215"/>
    </location>
</feature>
<reference evidence="3 4" key="1">
    <citation type="journal article" date="2023" name="Arcadia Sci">
        <title>De novo assembly of a long-read Amblyomma americanum tick genome.</title>
        <authorList>
            <person name="Chou S."/>
            <person name="Poskanzer K.E."/>
            <person name="Rollins M."/>
            <person name="Thuy-Boun P.S."/>
        </authorList>
    </citation>
    <scope>NUCLEOTIDE SEQUENCE [LARGE SCALE GENOMIC DNA]</scope>
    <source>
        <strain evidence="3">F_SG_1</strain>
        <tissue evidence="3">Salivary glands</tissue>
    </source>
</reference>
<dbReference type="GO" id="GO:0000981">
    <property type="term" value="F:DNA-binding transcription factor activity, RNA polymerase II-specific"/>
    <property type="evidence" value="ECO:0007669"/>
    <property type="project" value="TreeGrafter"/>
</dbReference>
<dbReference type="Proteomes" id="UP001321473">
    <property type="component" value="Unassembled WGS sequence"/>
</dbReference>
<evidence type="ECO:0000259" key="2">
    <source>
        <dbReference type="PROSITE" id="PS50254"/>
    </source>
</evidence>
<evidence type="ECO:0000256" key="1">
    <source>
        <dbReference type="SAM" id="MobiDB-lite"/>
    </source>
</evidence>
<dbReference type="InterPro" id="IPR000451">
    <property type="entry name" value="NFkB/Dor"/>
</dbReference>
<dbReference type="InterPro" id="IPR013783">
    <property type="entry name" value="Ig-like_fold"/>
</dbReference>
<dbReference type="GO" id="GO:0002225">
    <property type="term" value="P:positive regulation of antimicrobial peptide production"/>
    <property type="evidence" value="ECO:0007669"/>
    <property type="project" value="UniProtKB-ARBA"/>
</dbReference>
<dbReference type="InterPro" id="IPR008967">
    <property type="entry name" value="p53-like_TF_DNA-bd_sf"/>
</dbReference>
<comment type="caution">
    <text evidence="3">The sequence shown here is derived from an EMBL/GenBank/DDBJ whole genome shotgun (WGS) entry which is preliminary data.</text>
</comment>
<dbReference type="GO" id="GO:0007249">
    <property type="term" value="P:canonical NF-kappaB signal transduction"/>
    <property type="evidence" value="ECO:0007669"/>
    <property type="project" value="UniProtKB-ARBA"/>
</dbReference>
<evidence type="ECO:0000313" key="4">
    <source>
        <dbReference type="Proteomes" id="UP001321473"/>
    </source>
</evidence>
<dbReference type="GO" id="GO:0005654">
    <property type="term" value="C:nucleoplasm"/>
    <property type="evidence" value="ECO:0007669"/>
    <property type="project" value="UniProtKB-ARBA"/>
</dbReference>
<dbReference type="FunFam" id="2.60.40.340:FF:000006">
    <property type="entry name" value="Dorsal isoform 1-B"/>
    <property type="match status" value="1"/>
</dbReference>
<dbReference type="GO" id="GO:0034097">
    <property type="term" value="P:response to cytokine"/>
    <property type="evidence" value="ECO:0007669"/>
    <property type="project" value="TreeGrafter"/>
</dbReference>
<dbReference type="GO" id="GO:0048935">
    <property type="term" value="P:peripheral nervous system neuron development"/>
    <property type="evidence" value="ECO:0007669"/>
    <property type="project" value="UniProtKB-ARBA"/>
</dbReference>
<organism evidence="3 4">
    <name type="scientific">Amblyomma americanum</name>
    <name type="common">Lone star tick</name>
    <dbReference type="NCBI Taxonomy" id="6943"/>
    <lineage>
        <taxon>Eukaryota</taxon>
        <taxon>Metazoa</taxon>
        <taxon>Ecdysozoa</taxon>
        <taxon>Arthropoda</taxon>
        <taxon>Chelicerata</taxon>
        <taxon>Arachnida</taxon>
        <taxon>Acari</taxon>
        <taxon>Parasitiformes</taxon>
        <taxon>Ixodida</taxon>
        <taxon>Ixodoidea</taxon>
        <taxon>Ixodidae</taxon>
        <taxon>Amblyomminae</taxon>
        <taxon>Amblyomma</taxon>
    </lineage>
</organism>
<dbReference type="PROSITE" id="PS01204">
    <property type="entry name" value="REL_1"/>
    <property type="match status" value="1"/>
</dbReference>
<dbReference type="GO" id="GO:0035206">
    <property type="term" value="P:regulation of hemocyte proliferation"/>
    <property type="evidence" value="ECO:0007669"/>
    <property type="project" value="UniProtKB-ARBA"/>
</dbReference>
<dbReference type="InterPro" id="IPR002909">
    <property type="entry name" value="IPT_dom"/>
</dbReference>
<dbReference type="GO" id="GO:0000978">
    <property type="term" value="F:RNA polymerase II cis-regulatory region sequence-specific DNA binding"/>
    <property type="evidence" value="ECO:0007669"/>
    <property type="project" value="TreeGrafter"/>
</dbReference>